<proteinExistence type="predicted"/>
<keyword evidence="2" id="KW-1185">Reference proteome</keyword>
<evidence type="ECO:0000313" key="1">
    <source>
        <dbReference type="EMBL" id="KAF0883015.1"/>
    </source>
</evidence>
<dbReference type="Proteomes" id="UP000475037">
    <property type="component" value="Unassembled WGS sequence"/>
</dbReference>
<feature type="non-terminal residue" evidence="1">
    <location>
        <position position="1"/>
    </location>
</feature>
<sequence>KQIQWKKDSLFNRWCWENWTATCRRMKLGHFLTPYTRINSKWIKDLNVRQETTLEENAGNNLLDLHRSHFLLDTSPKARESRAKINYWALIEIKSFCTAKETIHKTNRQPTEWEKIVTNDISDKGLISKIYKELTKVHTRNTNNPVKKWAEDMNRHFSNEDIQMANRHMKRYSASLLIKEIQIKTTLRYHLAAVRVAKMNKSEDSRCWRGCGKTGTLLHCWWECKLVRHLWKTVWRFLRKLTIELPYDPAIALLGIHPRDIGVLMHSSTCNPMF</sequence>
<reference evidence="1 2" key="1">
    <citation type="submission" date="2019-11" db="EMBL/GenBank/DDBJ databases">
        <authorList>
            <person name="Yang C."/>
            <person name="Li F."/>
        </authorList>
    </citation>
    <scope>NUCLEOTIDE SEQUENCE [LARGE SCALE GENOMIC DNA]</scope>
    <source>
        <strain evidence="1">KB4526</strain>
        <tissue evidence="1">Muscle</tissue>
    </source>
</reference>
<feature type="non-terminal residue" evidence="1">
    <location>
        <position position="274"/>
    </location>
</feature>
<protein>
    <submittedName>
        <fullName evidence="1">LORF2 protein</fullName>
    </submittedName>
</protein>
<comment type="caution">
    <text evidence="1">The sequence shown here is derived from an EMBL/GenBank/DDBJ whole genome shotgun (WGS) entry which is preliminary data.</text>
</comment>
<name>A0A6G1B415_CROCR</name>
<dbReference type="EMBL" id="VOAJ01002504">
    <property type="protein sequence ID" value="KAF0883015.1"/>
    <property type="molecule type" value="Genomic_DNA"/>
</dbReference>
<evidence type="ECO:0000313" key="2">
    <source>
        <dbReference type="Proteomes" id="UP000475037"/>
    </source>
</evidence>
<dbReference type="PANTHER" id="PTHR19446">
    <property type="entry name" value="REVERSE TRANSCRIPTASES"/>
    <property type="match status" value="1"/>
</dbReference>
<gene>
    <name evidence="1" type="ORF">FOF47_R04637</name>
</gene>
<accession>A0A6G1B415</accession>
<dbReference type="AlphaFoldDB" id="A0A6G1B415"/>
<organism evidence="1 2">
    <name type="scientific">Crocuta crocuta</name>
    <name type="common">Spotted hyena</name>
    <dbReference type="NCBI Taxonomy" id="9678"/>
    <lineage>
        <taxon>Eukaryota</taxon>
        <taxon>Metazoa</taxon>
        <taxon>Chordata</taxon>
        <taxon>Craniata</taxon>
        <taxon>Vertebrata</taxon>
        <taxon>Euteleostomi</taxon>
        <taxon>Mammalia</taxon>
        <taxon>Eutheria</taxon>
        <taxon>Laurasiatheria</taxon>
        <taxon>Carnivora</taxon>
        <taxon>Feliformia</taxon>
        <taxon>Hyaenidae</taxon>
        <taxon>Crocuta</taxon>
    </lineage>
</organism>